<accession>A0A9N9CNY1</accession>
<evidence type="ECO:0000313" key="2">
    <source>
        <dbReference type="Proteomes" id="UP000789759"/>
    </source>
</evidence>
<proteinExistence type="predicted"/>
<dbReference type="AlphaFoldDB" id="A0A9N9CNY1"/>
<protein>
    <submittedName>
        <fullName evidence="1">23750_t:CDS:1</fullName>
    </submittedName>
</protein>
<dbReference type="OrthoDB" id="2392502at2759"/>
<organism evidence="1 2">
    <name type="scientific">Cetraspora pellucida</name>
    <dbReference type="NCBI Taxonomy" id="1433469"/>
    <lineage>
        <taxon>Eukaryota</taxon>
        <taxon>Fungi</taxon>
        <taxon>Fungi incertae sedis</taxon>
        <taxon>Mucoromycota</taxon>
        <taxon>Glomeromycotina</taxon>
        <taxon>Glomeromycetes</taxon>
        <taxon>Diversisporales</taxon>
        <taxon>Gigasporaceae</taxon>
        <taxon>Cetraspora</taxon>
    </lineage>
</organism>
<name>A0A9N9CNY1_9GLOM</name>
<dbReference type="Proteomes" id="UP000789759">
    <property type="component" value="Unassembled WGS sequence"/>
</dbReference>
<dbReference type="EMBL" id="CAJVQA010004982">
    <property type="protein sequence ID" value="CAG8610616.1"/>
    <property type="molecule type" value="Genomic_DNA"/>
</dbReference>
<comment type="caution">
    <text evidence="1">The sequence shown here is derived from an EMBL/GenBank/DDBJ whole genome shotgun (WGS) entry which is preliminary data.</text>
</comment>
<reference evidence="1" key="1">
    <citation type="submission" date="2021-06" db="EMBL/GenBank/DDBJ databases">
        <authorList>
            <person name="Kallberg Y."/>
            <person name="Tangrot J."/>
            <person name="Rosling A."/>
        </authorList>
    </citation>
    <scope>NUCLEOTIDE SEQUENCE</scope>
    <source>
        <strain evidence="1">FL966</strain>
    </source>
</reference>
<keyword evidence="2" id="KW-1185">Reference proteome</keyword>
<sequence length="85" mass="9656">MRKSNHNVLLILDDASLYITGANSVLVVLTFLSPHIEDVKESLFVDPDNELAIMKLQQIIDALHIYNSISIKDLLDLKEEKTEIH</sequence>
<gene>
    <name evidence="1" type="ORF">CPELLU_LOCUS7436</name>
</gene>
<evidence type="ECO:0000313" key="1">
    <source>
        <dbReference type="EMBL" id="CAG8610616.1"/>
    </source>
</evidence>